<sequence>MAGKLATLVSFVFVATAAAMAVPAKRQATIPGQGTWFNSNAVGACGVFESDSQHIAAVSLPLRQFLGGNANTCGRQLLVTANGRSTTVTVTDVCPGCGDFDLDLSPTAFQDLADLSVGRINIEWGFL</sequence>
<dbReference type="EMBL" id="ML170264">
    <property type="protein sequence ID" value="TDL15734.1"/>
    <property type="molecule type" value="Genomic_DNA"/>
</dbReference>
<dbReference type="InterPro" id="IPR036908">
    <property type="entry name" value="RlpA-like_sf"/>
</dbReference>
<reference evidence="4 5" key="1">
    <citation type="submission" date="2018-06" db="EMBL/GenBank/DDBJ databases">
        <title>A transcriptomic atlas of mushroom development highlights an independent origin of complex multicellularity.</title>
        <authorList>
            <consortium name="DOE Joint Genome Institute"/>
            <person name="Krizsan K."/>
            <person name="Almasi E."/>
            <person name="Merenyi Z."/>
            <person name="Sahu N."/>
            <person name="Viragh M."/>
            <person name="Koszo T."/>
            <person name="Mondo S."/>
            <person name="Kiss B."/>
            <person name="Balint B."/>
            <person name="Kues U."/>
            <person name="Barry K."/>
            <person name="Hegedus J.C."/>
            <person name="Henrissat B."/>
            <person name="Johnson J."/>
            <person name="Lipzen A."/>
            <person name="Ohm R."/>
            <person name="Nagy I."/>
            <person name="Pangilinan J."/>
            <person name="Yan J."/>
            <person name="Xiong Y."/>
            <person name="Grigoriev I.V."/>
            <person name="Hibbett D.S."/>
            <person name="Nagy L.G."/>
        </authorList>
    </citation>
    <scope>NUCLEOTIDE SEQUENCE [LARGE SCALE GENOMIC DNA]</scope>
    <source>
        <strain evidence="4 5">SZMC22713</strain>
    </source>
</reference>
<dbReference type="PANTHER" id="PTHR31836">
    <property type="match status" value="1"/>
</dbReference>
<organism evidence="4 5">
    <name type="scientific">Rickenella mellea</name>
    <dbReference type="NCBI Taxonomy" id="50990"/>
    <lineage>
        <taxon>Eukaryota</taxon>
        <taxon>Fungi</taxon>
        <taxon>Dikarya</taxon>
        <taxon>Basidiomycota</taxon>
        <taxon>Agaricomycotina</taxon>
        <taxon>Agaricomycetes</taxon>
        <taxon>Hymenochaetales</taxon>
        <taxon>Rickenellaceae</taxon>
        <taxon>Rickenella</taxon>
    </lineage>
</organism>
<dbReference type="VEuPathDB" id="FungiDB:BD410DRAFT_87636"/>
<dbReference type="OrthoDB" id="623670at2759"/>
<accession>A0A4Y7PJS4</accession>
<dbReference type="SUPFAM" id="SSF50685">
    <property type="entry name" value="Barwin-like endoglucanases"/>
    <property type="match status" value="1"/>
</dbReference>
<keyword evidence="5" id="KW-1185">Reference proteome</keyword>
<dbReference type="Gene3D" id="2.40.40.10">
    <property type="entry name" value="RlpA-like domain"/>
    <property type="match status" value="1"/>
</dbReference>
<evidence type="ECO:0000256" key="1">
    <source>
        <dbReference type="ARBA" id="ARBA00022729"/>
    </source>
</evidence>
<evidence type="ECO:0000256" key="2">
    <source>
        <dbReference type="SAM" id="SignalP"/>
    </source>
</evidence>
<name>A0A4Y7PJS4_9AGAM</name>
<dbReference type="STRING" id="50990.A0A4Y7PJS4"/>
<gene>
    <name evidence="4" type="ORF">BD410DRAFT_87636</name>
</gene>
<feature type="domain" description="RlpA-like protein double-psi beta-barrel" evidence="3">
    <location>
        <begin position="60"/>
        <end position="123"/>
    </location>
</feature>
<evidence type="ECO:0000313" key="4">
    <source>
        <dbReference type="EMBL" id="TDL15734.1"/>
    </source>
</evidence>
<dbReference type="InterPro" id="IPR009009">
    <property type="entry name" value="RlpA-like_DPBB"/>
</dbReference>
<proteinExistence type="predicted"/>
<dbReference type="CDD" id="cd22191">
    <property type="entry name" value="DPBB_RlpA_EXP_N-like"/>
    <property type="match status" value="1"/>
</dbReference>
<dbReference type="Pfam" id="PF03330">
    <property type="entry name" value="DPBB_1"/>
    <property type="match status" value="1"/>
</dbReference>
<protein>
    <submittedName>
        <fullName evidence="4">Barwin-like endoglucanase</fullName>
    </submittedName>
</protein>
<feature type="signal peptide" evidence="2">
    <location>
        <begin position="1"/>
        <end position="19"/>
    </location>
</feature>
<dbReference type="AlphaFoldDB" id="A0A4Y7PJS4"/>
<dbReference type="InterPro" id="IPR051477">
    <property type="entry name" value="Expansin_CellWall"/>
</dbReference>
<evidence type="ECO:0000259" key="3">
    <source>
        <dbReference type="Pfam" id="PF03330"/>
    </source>
</evidence>
<keyword evidence="1 2" id="KW-0732">Signal</keyword>
<dbReference type="Proteomes" id="UP000294933">
    <property type="component" value="Unassembled WGS sequence"/>
</dbReference>
<dbReference type="PANTHER" id="PTHR31836:SF28">
    <property type="entry name" value="SRCR DOMAIN-CONTAINING PROTEIN-RELATED"/>
    <property type="match status" value="1"/>
</dbReference>
<evidence type="ECO:0000313" key="5">
    <source>
        <dbReference type="Proteomes" id="UP000294933"/>
    </source>
</evidence>
<feature type="chain" id="PRO_5021457763" evidence="2">
    <location>
        <begin position="20"/>
        <end position="127"/>
    </location>
</feature>